<dbReference type="GO" id="GO:0005672">
    <property type="term" value="C:transcription factor TFIIA complex"/>
    <property type="evidence" value="ECO:0007669"/>
    <property type="project" value="InterPro"/>
</dbReference>
<dbReference type="Gene3D" id="2.30.18.10">
    <property type="entry name" value="Transcription factor IIA (TFIIA), beta-barrel domain"/>
    <property type="match status" value="1"/>
</dbReference>
<feature type="compositionally biased region" description="Basic and acidic residues" evidence="5">
    <location>
        <begin position="223"/>
        <end position="250"/>
    </location>
</feature>
<dbReference type="InterPro" id="IPR004855">
    <property type="entry name" value="TFIIA_asu/bsu"/>
</dbReference>
<dbReference type="PANTHER" id="PTHR12694">
    <property type="entry name" value="TRANSCRIPTION INITIATION FACTOR IIA SUBUNIT 1"/>
    <property type="match status" value="1"/>
</dbReference>
<feature type="compositionally biased region" description="Acidic residues" evidence="5">
    <location>
        <begin position="307"/>
        <end position="332"/>
    </location>
</feature>
<dbReference type="SUPFAM" id="SSF47396">
    <property type="entry name" value="Transcription factor IIA (TFIIA), alpha-helical domain"/>
    <property type="match status" value="1"/>
</dbReference>
<comment type="similarity">
    <text evidence="2">Belongs to the TFIIA subunit 1 family.</text>
</comment>
<name>A0AA43TZL0_9LECA</name>
<evidence type="ECO:0000256" key="4">
    <source>
        <dbReference type="ARBA" id="ARBA00023242"/>
    </source>
</evidence>
<evidence type="ECO:0000256" key="3">
    <source>
        <dbReference type="ARBA" id="ARBA00023163"/>
    </source>
</evidence>
<feature type="compositionally biased region" description="Low complexity" evidence="5">
    <location>
        <begin position="181"/>
        <end position="202"/>
    </location>
</feature>
<evidence type="ECO:0000256" key="5">
    <source>
        <dbReference type="SAM" id="MobiDB-lite"/>
    </source>
</evidence>
<dbReference type="InterPro" id="IPR009088">
    <property type="entry name" value="TFIIA_b-brl"/>
</dbReference>
<feature type="compositionally biased region" description="Basic and acidic residues" evidence="5">
    <location>
        <begin position="267"/>
        <end position="281"/>
    </location>
</feature>
<dbReference type="SUPFAM" id="SSF50784">
    <property type="entry name" value="Transcription factor IIA (TFIIA), beta-barrel domain"/>
    <property type="match status" value="1"/>
</dbReference>
<dbReference type="FunFam" id="2.30.18.10:FF:000006">
    <property type="entry name" value="Transcription factor TFIIA complex subunit Toa1"/>
    <property type="match status" value="1"/>
</dbReference>
<organism evidence="6 7">
    <name type="scientific">Ramalina farinacea</name>
    <dbReference type="NCBI Taxonomy" id="258253"/>
    <lineage>
        <taxon>Eukaryota</taxon>
        <taxon>Fungi</taxon>
        <taxon>Dikarya</taxon>
        <taxon>Ascomycota</taxon>
        <taxon>Pezizomycotina</taxon>
        <taxon>Lecanoromycetes</taxon>
        <taxon>OSLEUM clade</taxon>
        <taxon>Lecanoromycetidae</taxon>
        <taxon>Lecanorales</taxon>
        <taxon>Lecanorineae</taxon>
        <taxon>Ramalinaceae</taxon>
        <taxon>Ramalina</taxon>
    </lineage>
</organism>
<feature type="region of interest" description="Disordered" evidence="5">
    <location>
        <begin position="39"/>
        <end position="337"/>
    </location>
</feature>
<keyword evidence="3" id="KW-0804">Transcription</keyword>
<dbReference type="EMBL" id="JAPUFD010000011">
    <property type="protein sequence ID" value="MDI1490337.1"/>
    <property type="molecule type" value="Genomic_DNA"/>
</dbReference>
<accession>A0AA43TZL0</accession>
<gene>
    <name evidence="6" type="ORF">OHK93_001537</name>
</gene>
<dbReference type="CDD" id="cd07976">
    <property type="entry name" value="TFIIA_alpha_beta_like"/>
    <property type="match status" value="1"/>
</dbReference>
<dbReference type="Gene3D" id="1.10.287.100">
    <property type="match status" value="1"/>
</dbReference>
<dbReference type="GO" id="GO:0006367">
    <property type="term" value="P:transcription initiation at RNA polymerase II promoter"/>
    <property type="evidence" value="ECO:0007669"/>
    <property type="project" value="InterPro"/>
</dbReference>
<comment type="subcellular location">
    <subcellularLocation>
        <location evidence="1">Nucleus</location>
    </subcellularLocation>
</comment>
<feature type="compositionally biased region" description="Polar residues" evidence="5">
    <location>
        <begin position="125"/>
        <end position="149"/>
    </location>
</feature>
<dbReference type="AlphaFoldDB" id="A0AA43TZL0"/>
<proteinExistence type="inferred from homology"/>
<dbReference type="Proteomes" id="UP001161017">
    <property type="component" value="Unassembled WGS sequence"/>
</dbReference>
<evidence type="ECO:0000256" key="2">
    <source>
        <dbReference type="ARBA" id="ARBA00010059"/>
    </source>
</evidence>
<dbReference type="PANTHER" id="PTHR12694:SF8">
    <property type="entry name" value="TRANSCRIPTION INITIATION FACTOR IIA SUBUNIT 1"/>
    <property type="match status" value="1"/>
</dbReference>
<evidence type="ECO:0000313" key="6">
    <source>
        <dbReference type="EMBL" id="MDI1490337.1"/>
    </source>
</evidence>
<comment type="caution">
    <text evidence="6">The sequence shown here is derived from an EMBL/GenBank/DDBJ whole genome shotgun (WGS) entry which is preliminary data.</text>
</comment>
<keyword evidence="7" id="KW-1185">Reference proteome</keyword>
<dbReference type="Pfam" id="PF03153">
    <property type="entry name" value="TFIIA"/>
    <property type="match status" value="1"/>
</dbReference>
<sequence>MDDVIENCHNTFEEDGVSQQTLEDLKTTWQTKLSALKVGSFPWEPTPAPQPMQNPTVPSNVPRPPPASVPSSSGAAAGSTPYPSNPNGPRIKTEPGLEQPIPSLPPNYGNNDAKDRAIALMQEKYGSNATPQISKLQSQMLPNSPSAGNASRPLITPEQQRAQQAEYQRREQALAYHRAQQQRQQQHQHQQQQQQQQQGQQHPVAGNGQTDGADDWDGYVNQRRLEATEARQRADMTIREQADQMSRAREGGGLMMPVSEQPKAPKRKLEPTAESRAEASKMPRLPQLDGVDDDEEDSKAKIKDELFGDEDEDAINSDLDDPDDNEIEEENDDGKPTQVILCTYDKVQRVKTKWKCTLRDGVLNSGGKEYVFSKANGEFEW</sequence>
<evidence type="ECO:0000256" key="1">
    <source>
        <dbReference type="ARBA" id="ARBA00004123"/>
    </source>
</evidence>
<evidence type="ECO:0000313" key="7">
    <source>
        <dbReference type="Proteomes" id="UP001161017"/>
    </source>
</evidence>
<protein>
    <submittedName>
        <fullName evidence="6">Uncharacterized protein</fullName>
    </submittedName>
</protein>
<feature type="compositionally biased region" description="Low complexity" evidence="5">
    <location>
        <begin position="69"/>
        <end position="82"/>
    </location>
</feature>
<keyword evidence="4" id="KW-0539">Nucleus</keyword>
<dbReference type="SMART" id="SM01371">
    <property type="entry name" value="TFIIA"/>
    <property type="match status" value="1"/>
</dbReference>
<reference evidence="6" key="1">
    <citation type="journal article" date="2023" name="Genome Biol. Evol.">
        <title>First Whole Genome Sequence and Flow Cytometry Genome Size Data for the Lichen-Forming Fungus Ramalina farinacea (Ascomycota).</title>
        <authorList>
            <person name="Llewellyn T."/>
            <person name="Mian S."/>
            <person name="Hill R."/>
            <person name="Leitch I.J."/>
            <person name="Gaya E."/>
        </authorList>
    </citation>
    <scope>NUCLEOTIDE SEQUENCE</scope>
    <source>
        <strain evidence="6">LIQ254RAFAR</strain>
    </source>
</reference>